<dbReference type="EMBL" id="JASZZN010000018">
    <property type="protein sequence ID" value="MDM4018061.1"/>
    <property type="molecule type" value="Genomic_DNA"/>
</dbReference>
<proteinExistence type="predicted"/>
<evidence type="ECO:0000256" key="1">
    <source>
        <dbReference type="SAM" id="Phobius"/>
    </source>
</evidence>
<keyword evidence="1" id="KW-1133">Transmembrane helix</keyword>
<reference evidence="2 3" key="1">
    <citation type="submission" date="2023-06" db="EMBL/GenBank/DDBJ databases">
        <title>Roseiconus lacunae JC819 isolated from Gulf of Mannar region, Tamil Nadu.</title>
        <authorList>
            <person name="Pk S."/>
            <person name="Ch S."/>
            <person name="Ch V.R."/>
        </authorList>
    </citation>
    <scope>NUCLEOTIDE SEQUENCE [LARGE SCALE GENOMIC DNA]</scope>
    <source>
        <strain evidence="2 3">JC819</strain>
    </source>
</reference>
<protein>
    <submittedName>
        <fullName evidence="2">Uncharacterized protein</fullName>
    </submittedName>
</protein>
<dbReference type="Proteomes" id="UP001239462">
    <property type="component" value="Unassembled WGS sequence"/>
</dbReference>
<feature type="transmembrane region" description="Helical" evidence="1">
    <location>
        <begin position="160"/>
        <end position="181"/>
    </location>
</feature>
<evidence type="ECO:0000313" key="2">
    <source>
        <dbReference type="EMBL" id="MDM4018061.1"/>
    </source>
</evidence>
<name>A0ABT7PPJ5_9BACT</name>
<keyword evidence="1" id="KW-0812">Transmembrane</keyword>
<sequence>MSRLDKQLDRLSGEEPVRIEWTDESDLPRLRTLLINEVDRHIHRIPLDLRGIDGAPPELVELLLEIRRYAVSKSKILSMSWILPPMRDAIERKLHRPAGSVVAPSADPDSEQASDLAKELLHGVEKSTEYDLSKAQKIQRKRAKRRSSAKKGLASRLVRYLIMAAGIIACVAVISVVYFFATSEPPKILDRKSFENNREAISPVER</sequence>
<keyword evidence="3" id="KW-1185">Reference proteome</keyword>
<evidence type="ECO:0000313" key="3">
    <source>
        <dbReference type="Proteomes" id="UP001239462"/>
    </source>
</evidence>
<comment type="caution">
    <text evidence="2">The sequence shown here is derived from an EMBL/GenBank/DDBJ whole genome shotgun (WGS) entry which is preliminary data.</text>
</comment>
<gene>
    <name evidence="2" type="ORF">QTN89_21615</name>
</gene>
<dbReference type="RefSeq" id="WP_230773815.1">
    <property type="nucleotide sequence ID" value="NZ_CP141221.1"/>
</dbReference>
<keyword evidence="1" id="KW-0472">Membrane</keyword>
<organism evidence="2 3">
    <name type="scientific">Roseiconus lacunae</name>
    <dbReference type="NCBI Taxonomy" id="2605694"/>
    <lineage>
        <taxon>Bacteria</taxon>
        <taxon>Pseudomonadati</taxon>
        <taxon>Planctomycetota</taxon>
        <taxon>Planctomycetia</taxon>
        <taxon>Pirellulales</taxon>
        <taxon>Pirellulaceae</taxon>
        <taxon>Roseiconus</taxon>
    </lineage>
</organism>
<accession>A0ABT7PPJ5</accession>